<dbReference type="GO" id="GO:0051301">
    <property type="term" value="P:cell division"/>
    <property type="evidence" value="ECO:0007669"/>
    <property type="project" value="UniProtKB-KW"/>
</dbReference>
<evidence type="ECO:0000256" key="4">
    <source>
        <dbReference type="ARBA" id="ARBA00023306"/>
    </source>
</evidence>
<dbReference type="InterPro" id="IPR036707">
    <property type="entry name" value="MinE_sf"/>
</dbReference>
<dbReference type="FunFam" id="3.30.1070.10:FF:000001">
    <property type="entry name" value="Cell division topological specificity factor"/>
    <property type="match status" value="1"/>
</dbReference>
<comment type="function">
    <text evidence="5 6">Prevents the cell division inhibition by proteins MinC and MinD at internal division sites while permitting inhibition at polar sites. This ensures cell division at the proper site by restricting the formation of a division septum at the midpoint of the long axis of the cell.</text>
</comment>
<dbReference type="GO" id="GO:0032955">
    <property type="term" value="P:regulation of division septum assembly"/>
    <property type="evidence" value="ECO:0007669"/>
    <property type="project" value="InterPro"/>
</dbReference>
<dbReference type="SUPFAM" id="SSF55229">
    <property type="entry name" value="Cell division protein MinE topological specificity domain"/>
    <property type="match status" value="1"/>
</dbReference>
<dbReference type="AlphaFoldDB" id="J3YTF3"/>
<keyword evidence="3 6" id="KW-0132">Cell division</keyword>
<keyword evidence="8" id="KW-1185">Reference proteome</keyword>
<dbReference type="Gene3D" id="3.30.1070.10">
    <property type="entry name" value="Cell division topological specificity factor MinE"/>
    <property type="match status" value="1"/>
</dbReference>
<dbReference type="NCBIfam" id="NF001422">
    <property type="entry name" value="PRK00296.1"/>
    <property type="match status" value="1"/>
</dbReference>
<evidence type="ECO:0000256" key="5">
    <source>
        <dbReference type="ARBA" id="ARBA00025265"/>
    </source>
</evidence>
<reference evidence="7 8" key="1">
    <citation type="journal article" date="2012" name="Mol. Biol. Evol.">
        <title>Genome reduction and co-evolution between the primary and secondary bacterial symbionts of psyllids.</title>
        <authorList>
            <person name="Sloan D.B."/>
            <person name="Moran N.A."/>
        </authorList>
    </citation>
    <scope>NUCLEOTIDE SEQUENCE [LARGE SCALE GENOMIC DNA]</scope>
    <source>
        <strain evidence="7">Hcub_S</strain>
    </source>
</reference>
<dbReference type="Proteomes" id="UP000003937">
    <property type="component" value="Chromosome"/>
</dbReference>
<dbReference type="NCBIfam" id="TIGR01215">
    <property type="entry name" value="minE"/>
    <property type="match status" value="1"/>
</dbReference>
<dbReference type="STRING" id="134287.A35E_00439"/>
<evidence type="ECO:0000313" key="8">
    <source>
        <dbReference type="Proteomes" id="UP000003937"/>
    </source>
</evidence>
<evidence type="ECO:0000313" key="7">
    <source>
        <dbReference type="EMBL" id="AFP85733.1"/>
    </source>
</evidence>
<dbReference type="PATRIC" id="fig|134287.3.peg.416"/>
<evidence type="ECO:0000256" key="2">
    <source>
        <dbReference type="ARBA" id="ARBA00020112"/>
    </source>
</evidence>
<dbReference type="GO" id="GO:0042802">
    <property type="term" value="F:identical protein binding"/>
    <property type="evidence" value="ECO:0007669"/>
    <property type="project" value="UniProtKB-ARBA"/>
</dbReference>
<dbReference type="EMBL" id="CP003547">
    <property type="protein sequence ID" value="AFP85733.1"/>
    <property type="molecule type" value="Genomic_DNA"/>
</dbReference>
<gene>
    <name evidence="6" type="primary">minE</name>
    <name evidence="7" type="ORF">A35E_00439</name>
</gene>
<keyword evidence="4 6" id="KW-0131">Cell cycle</keyword>
<organism evidence="7 8">
    <name type="scientific">secondary endosymbiont of Heteropsylla cubana</name>
    <dbReference type="NCBI Taxonomy" id="134287"/>
    <lineage>
        <taxon>Bacteria</taxon>
        <taxon>Pseudomonadati</taxon>
        <taxon>Pseudomonadota</taxon>
        <taxon>Gammaproteobacteria</taxon>
        <taxon>Enterobacterales</taxon>
        <taxon>Enterobacteriaceae</taxon>
        <taxon>aphid secondary symbionts</taxon>
    </lineage>
</organism>
<dbReference type="Pfam" id="PF03776">
    <property type="entry name" value="MinE"/>
    <property type="match status" value="1"/>
</dbReference>
<accession>J3YTF3</accession>
<evidence type="ECO:0000256" key="6">
    <source>
        <dbReference type="HAMAP-Rule" id="MF_00262"/>
    </source>
</evidence>
<comment type="similarity">
    <text evidence="1 6">Belongs to the MinE family.</text>
</comment>
<dbReference type="OrthoDB" id="9802655at2"/>
<dbReference type="RefSeq" id="WP_014889030.1">
    <property type="nucleotide sequence ID" value="NC_018420.1"/>
</dbReference>
<dbReference type="InterPro" id="IPR005527">
    <property type="entry name" value="MinE"/>
</dbReference>
<dbReference type="KEGG" id="sehc:A35E_00439"/>
<protein>
    <recommendedName>
        <fullName evidence="2 6">Cell division topological specificity factor</fullName>
    </recommendedName>
</protein>
<sequence>MVLLDFFLSQKKSTANIAKKRLQVIVAERRRGENEPHYLPQLKVDLLAVIRKHIKIEPEILSVHLEKKEGNISILELNVTLSKRGKNIQYSPLFDKTNSIL</sequence>
<name>J3YTF3_9ENTR</name>
<evidence type="ECO:0000256" key="3">
    <source>
        <dbReference type="ARBA" id="ARBA00022618"/>
    </source>
</evidence>
<proteinExistence type="inferred from homology"/>
<dbReference type="HAMAP" id="MF_00262">
    <property type="entry name" value="MinE"/>
    <property type="match status" value="1"/>
</dbReference>
<evidence type="ECO:0000256" key="1">
    <source>
        <dbReference type="ARBA" id="ARBA00008168"/>
    </source>
</evidence>
<dbReference type="HOGENOM" id="CLU_137929_2_2_6"/>